<organism evidence="3 4">
    <name type="scientific">Hypothenemus hampei</name>
    <name type="common">Coffee berry borer</name>
    <dbReference type="NCBI Taxonomy" id="57062"/>
    <lineage>
        <taxon>Eukaryota</taxon>
        <taxon>Metazoa</taxon>
        <taxon>Ecdysozoa</taxon>
        <taxon>Arthropoda</taxon>
        <taxon>Hexapoda</taxon>
        <taxon>Insecta</taxon>
        <taxon>Pterygota</taxon>
        <taxon>Neoptera</taxon>
        <taxon>Endopterygota</taxon>
        <taxon>Coleoptera</taxon>
        <taxon>Polyphaga</taxon>
        <taxon>Cucujiformia</taxon>
        <taxon>Curculionidae</taxon>
        <taxon>Scolytinae</taxon>
        <taxon>Hypothenemus</taxon>
    </lineage>
</organism>
<dbReference type="FunFam" id="2.30.30.140:FF:000018">
    <property type="entry name" value="Serine/threonine-protein kinase 31"/>
    <property type="match status" value="2"/>
</dbReference>
<dbReference type="PROSITE" id="PS50304">
    <property type="entry name" value="TUDOR"/>
    <property type="match status" value="6"/>
</dbReference>
<feature type="compositionally biased region" description="Basic and acidic residues" evidence="1">
    <location>
        <begin position="446"/>
        <end position="487"/>
    </location>
</feature>
<evidence type="ECO:0000259" key="2">
    <source>
        <dbReference type="PROSITE" id="PS50304"/>
    </source>
</evidence>
<feature type="domain" description="Tudor" evidence="2">
    <location>
        <begin position="1005"/>
        <end position="1063"/>
    </location>
</feature>
<feature type="compositionally biased region" description="Polar residues" evidence="1">
    <location>
        <begin position="1710"/>
        <end position="1723"/>
    </location>
</feature>
<feature type="region of interest" description="Disordered" evidence="1">
    <location>
        <begin position="430"/>
        <end position="653"/>
    </location>
</feature>
<feature type="compositionally biased region" description="Basic and acidic residues" evidence="1">
    <location>
        <begin position="519"/>
        <end position="537"/>
    </location>
</feature>
<name>A0ABD1EDA9_HYPHA</name>
<feature type="compositionally biased region" description="Basic and acidic residues" evidence="1">
    <location>
        <begin position="632"/>
        <end position="648"/>
    </location>
</feature>
<feature type="compositionally biased region" description="Polar residues" evidence="1">
    <location>
        <begin position="538"/>
        <end position="569"/>
    </location>
</feature>
<dbReference type="EMBL" id="JBDJPC010000009">
    <property type="protein sequence ID" value="KAL1491704.1"/>
    <property type="molecule type" value="Genomic_DNA"/>
</dbReference>
<dbReference type="InterPro" id="IPR050621">
    <property type="entry name" value="Tudor_domain_containing"/>
</dbReference>
<dbReference type="Gene3D" id="2.40.50.90">
    <property type="match status" value="4"/>
</dbReference>
<feature type="compositionally biased region" description="Basic and acidic residues" evidence="1">
    <location>
        <begin position="1677"/>
        <end position="1701"/>
    </location>
</feature>
<dbReference type="SUPFAM" id="SSF63748">
    <property type="entry name" value="Tudor/PWWP/MBT"/>
    <property type="match status" value="6"/>
</dbReference>
<dbReference type="GO" id="GO:0005737">
    <property type="term" value="C:cytoplasm"/>
    <property type="evidence" value="ECO:0007669"/>
    <property type="project" value="UniProtKB-ARBA"/>
</dbReference>
<dbReference type="SMART" id="SM00333">
    <property type="entry name" value="TUDOR"/>
    <property type="match status" value="6"/>
</dbReference>
<dbReference type="Gene3D" id="2.30.30.140">
    <property type="match status" value="6"/>
</dbReference>
<sequence length="1787" mass="201165">MQPIPIHAQQAVLLSMSLQNKQQVQPQPQIVPILQSQVAPPPEINTYKACTLEPNQHYAVYVSFVNDGPTHFSVQLQQSEQTLVKLMKDINGIDLRMIEDVPLPGAICLARCLEDNNVCRAVVTNEVDNQFKVFYVDFGNSEILPLEALYQIPFKYVLPKVMAIRLALNGVDKSTVTMEMKLAFKKFVDNRLLYMKVLPSAQKAAIPKCELWDPETKTNALDVINRAAQHAYPEPLLLSRGFTQAVKVSYVYSCNRFYVQLLAKDQELAKLMNDLQISCPSSDPVYDVKLGLPCCALFEADQLWYRGQVVDVLSKDKVKVRYIDYGNEEEIPVVHLRTVEGELLTVLRPQAIECCLTGYQNMEPEDSRDALLEQLILEQNFTMRVNEMFGQKALVDLIDGNNYNVASLLLDKLAALKSAASPVLVQAGNTLQHRKSSGEQTQYKKTPREWNRNENRSAEKSTDKQWRAGNKERHNDGNSDGANERGSWRQGNRESNQNENNLYRARGPRSDNKSNTNERFTKNKNDNNNWKQDKESKTPTSSSTWGGDPSTTPLEDSWGSSAPKTTTYEPNRKFRDDKFKGNRKQFENGNGSAQDGGWGKRDNVKRDKAKEGSEVSSSGSERSFRKGPRSSSRNESKEGKSFQKRSDSSFKSNNSWNISEVSVPIDAAPNTANFKQQQVAGVEGLVLVSWFHNPDHFYCQLQSAQDEFKVLMEDIQQFYKGRSAESCLPGAPIVAQFPEDNVLYRAKLLQVAVNQFTVFYVDFGNVTNVSKIWPIDNKFMVMPAQAIRSSLSGITPNEDSWPDPAQFSSFFSKEIFAARFLEQDDTRAVVELWDAQTQLADLLIEANLAKKAQSIEFMLLFNQQFRVQLKSCNSLSDISTTLDNGVTLHCKAHNLETATEQHEDVLKGYIGQTVIMFVDNVLDNTLEVTFYDNDGNKIVILAPDEGALDTVDPLCSPFVPNSRVFGFVSHADETQVFIQSSLDDVTALLDRMFESYENETNENSLVPEEGYVYAVKSEDGNWYRGRVDTFDDDKIQVTYVDYGNGEQVAFSVLRGLKSEFNVPNILALPVKVTSKHSALSLLEKDVTATIYWGEEGWEGTVETESTAEIEGTVEPEGAVETEAILETEVKGIEEKSEIAEIQEQVGEAKDEEHTDEPEKIEVKPVDETELIENETEKEPPVLQQNGSTVVVSHIDSPTQFYVQFLETASALEKMQYELQEVAEELPALTTISAGILCVAPYSVDHQWYRAEVLDADDDITTVRFIDFGNTDVINNKTTKIKTLPSNLLSLAMYATRCSLKLKPIEDEWSQAGLELFENLAYKDNLSLEFIVQDEKTNVVELYLEGVNIKDVLLKENHAIPCEIVTESSRSTCFVSHLNSPSEFWVQMENCVEELEWIAEQLSTAEQFPELQDLTPGTLCVALFQDDQMWYRARILSNTIGGIELLFIDYGNSSFGTSIRQLPEDLVMTPPLAQKCCLKKPDGIPYWTKEAQEKFAKISADGLTIFELKKITTGETAIVELLLKGENVISQILPLTEAGSIKKFLSLNEFFIEKEGVLVEESMHLEPMPNMEWGEDSSTKFLQLFPKETVFQVEFLENNYVRLYKDGIDIRCGLGGVKNNLIVLDSENSQENIEIVAEQVLSVCDEPVLHHATGCNNQETISHSKEKILTDIIQETQDNEKNDATKQVENEKFKEQESEQKDVSTAVDASEQVQPSSQNDSTQVDNEKIEGHKDISEKLDISEKVQESVILESSQSVTVEKTMSRPASRLSYDEKILPAVVSRPHSPC</sequence>
<feature type="compositionally biased region" description="Basic and acidic residues" evidence="1">
    <location>
        <begin position="598"/>
        <end position="613"/>
    </location>
</feature>
<feature type="compositionally biased region" description="Basic and acidic residues" evidence="1">
    <location>
        <begin position="570"/>
        <end position="586"/>
    </location>
</feature>
<comment type="caution">
    <text evidence="3">The sequence shown here is derived from an EMBL/GenBank/DDBJ whole genome shotgun (WGS) entry which is preliminary data.</text>
</comment>
<feature type="compositionally biased region" description="Polar residues" evidence="1">
    <location>
        <begin position="489"/>
        <end position="501"/>
    </location>
</feature>
<evidence type="ECO:0000313" key="4">
    <source>
        <dbReference type="Proteomes" id="UP001566132"/>
    </source>
</evidence>
<feature type="domain" description="Tudor" evidence="2">
    <location>
        <begin position="720"/>
        <end position="784"/>
    </location>
</feature>
<dbReference type="InterPro" id="IPR002999">
    <property type="entry name" value="Tudor"/>
</dbReference>
<gene>
    <name evidence="3" type="ORF">ABEB36_012262</name>
</gene>
<feature type="region of interest" description="Disordered" evidence="1">
    <location>
        <begin position="1675"/>
        <end position="1741"/>
    </location>
</feature>
<proteinExistence type="predicted"/>
<protein>
    <recommendedName>
        <fullName evidence="2">Tudor domain-containing protein</fullName>
    </recommendedName>
</protein>
<feature type="domain" description="Tudor" evidence="2">
    <location>
        <begin position="1230"/>
        <end position="1290"/>
    </location>
</feature>
<feature type="domain" description="Tudor" evidence="2">
    <location>
        <begin position="101"/>
        <end position="159"/>
    </location>
</feature>
<feature type="domain" description="Tudor" evidence="2">
    <location>
        <begin position="287"/>
        <end position="346"/>
    </location>
</feature>
<evidence type="ECO:0000256" key="1">
    <source>
        <dbReference type="SAM" id="MobiDB-lite"/>
    </source>
</evidence>
<keyword evidence="4" id="KW-1185">Reference proteome</keyword>
<dbReference type="Pfam" id="PF00567">
    <property type="entry name" value="TUDOR"/>
    <property type="match status" value="6"/>
</dbReference>
<feature type="compositionally biased region" description="Basic and acidic residues" evidence="1">
    <location>
        <begin position="1724"/>
        <end position="1741"/>
    </location>
</feature>
<dbReference type="PANTHER" id="PTHR22948">
    <property type="entry name" value="TUDOR DOMAIN CONTAINING PROTEIN"/>
    <property type="match status" value="1"/>
</dbReference>
<dbReference type="InterPro" id="IPR035437">
    <property type="entry name" value="SNase_OB-fold_sf"/>
</dbReference>
<dbReference type="PANTHER" id="PTHR22948:SF29">
    <property type="entry name" value="FI02030P-RELATED"/>
    <property type="match status" value="1"/>
</dbReference>
<accession>A0ABD1EDA9</accession>
<feature type="domain" description="Tudor" evidence="2">
    <location>
        <begin position="1412"/>
        <end position="1470"/>
    </location>
</feature>
<reference evidence="3 4" key="1">
    <citation type="submission" date="2024-05" db="EMBL/GenBank/DDBJ databases">
        <title>Genetic variation in Jamaican populations of the coffee berry borer (Hypothenemus hampei).</title>
        <authorList>
            <person name="Errbii M."/>
            <person name="Myrie A."/>
        </authorList>
    </citation>
    <scope>NUCLEOTIDE SEQUENCE [LARGE SCALE GENOMIC DNA]</scope>
    <source>
        <strain evidence="3">JA-Hopewell-2020-01-JO</strain>
        <tissue evidence="3">Whole body</tissue>
    </source>
</reference>
<evidence type="ECO:0000313" key="3">
    <source>
        <dbReference type="EMBL" id="KAL1491704.1"/>
    </source>
</evidence>
<dbReference type="Proteomes" id="UP001566132">
    <property type="component" value="Unassembled WGS sequence"/>
</dbReference>